<gene>
    <name evidence="1" type="ORF">NSPZN2_40164</name>
</gene>
<evidence type="ECO:0000313" key="2">
    <source>
        <dbReference type="Proteomes" id="UP000675880"/>
    </source>
</evidence>
<dbReference type="RefSeq" id="WP_213043029.1">
    <property type="nucleotide sequence ID" value="NZ_CAJNBJ010000017.1"/>
</dbReference>
<evidence type="ECO:0000313" key="1">
    <source>
        <dbReference type="EMBL" id="CAE6768608.1"/>
    </source>
</evidence>
<dbReference type="EMBL" id="CAJNBJ010000017">
    <property type="protein sequence ID" value="CAE6768608.1"/>
    <property type="molecule type" value="Genomic_DNA"/>
</dbReference>
<keyword evidence="2" id="KW-1185">Reference proteome</keyword>
<organism evidence="1 2">
    <name type="scientific">Nitrospira defluvii</name>
    <dbReference type="NCBI Taxonomy" id="330214"/>
    <lineage>
        <taxon>Bacteria</taxon>
        <taxon>Pseudomonadati</taxon>
        <taxon>Nitrospirota</taxon>
        <taxon>Nitrospiria</taxon>
        <taxon>Nitrospirales</taxon>
        <taxon>Nitrospiraceae</taxon>
        <taxon>Nitrospira</taxon>
    </lineage>
</organism>
<comment type="caution">
    <text evidence="1">The sequence shown here is derived from an EMBL/GenBank/DDBJ whole genome shotgun (WGS) entry which is preliminary data.</text>
</comment>
<name>A0ABN7LTE6_9BACT</name>
<reference evidence="1 2" key="1">
    <citation type="submission" date="2021-02" db="EMBL/GenBank/DDBJ databases">
        <authorList>
            <person name="Han P."/>
        </authorList>
    </citation>
    <scope>NUCLEOTIDE SEQUENCE [LARGE SCALE GENOMIC DNA]</scope>
    <source>
        <strain evidence="1">Candidatus Nitrospira sp. ZN2</strain>
    </source>
</reference>
<dbReference type="Proteomes" id="UP000675880">
    <property type="component" value="Unassembled WGS sequence"/>
</dbReference>
<proteinExistence type="predicted"/>
<accession>A0ABN7LTE6</accession>
<sequence>MKRQELEGKLPTMTQAQLVETVKTCLDMIERLENDLSAGTRKLEEMSALVKKLSDTNHAG</sequence>
<protein>
    <submittedName>
        <fullName evidence="1">Uncharacterized protein</fullName>
    </submittedName>
</protein>